<gene>
    <name evidence="2" type="ORF">GA0070611_1314</name>
</gene>
<dbReference type="RefSeq" id="WP_157740221.1">
    <property type="nucleotide sequence ID" value="NZ_LT594323.1"/>
</dbReference>
<dbReference type="GO" id="GO:0016747">
    <property type="term" value="F:acyltransferase activity, transferring groups other than amino-acyl groups"/>
    <property type="evidence" value="ECO:0007669"/>
    <property type="project" value="InterPro"/>
</dbReference>
<feature type="domain" description="N-acetyltransferase" evidence="1">
    <location>
        <begin position="5"/>
        <end position="194"/>
    </location>
</feature>
<dbReference type="Proteomes" id="UP000199385">
    <property type="component" value="Chromosome I"/>
</dbReference>
<dbReference type="STRING" id="261654.GA0070611_1314"/>
<dbReference type="EMBL" id="LT594323">
    <property type="protein sequence ID" value="SBT40575.1"/>
    <property type="molecule type" value="Genomic_DNA"/>
</dbReference>
<dbReference type="AlphaFoldDB" id="A0A1A8Z9U0"/>
<evidence type="ECO:0000313" key="3">
    <source>
        <dbReference type="Proteomes" id="UP000199385"/>
    </source>
</evidence>
<dbReference type="Pfam" id="PF13673">
    <property type="entry name" value="Acetyltransf_10"/>
    <property type="match status" value="1"/>
</dbReference>
<dbReference type="InterPro" id="IPR016181">
    <property type="entry name" value="Acyl_CoA_acyltransferase"/>
</dbReference>
<dbReference type="SUPFAM" id="SSF55729">
    <property type="entry name" value="Acyl-CoA N-acyltransferases (Nat)"/>
    <property type="match status" value="1"/>
</dbReference>
<dbReference type="Gene3D" id="3.40.630.30">
    <property type="match status" value="1"/>
</dbReference>
<proteinExistence type="predicted"/>
<dbReference type="InterPro" id="IPR000182">
    <property type="entry name" value="GNAT_dom"/>
</dbReference>
<keyword evidence="3" id="KW-1185">Reference proteome</keyword>
<sequence>MHQPPRIRAARWGERQMIAALIGDTLAASPLGRWLVPDPDTRRQVLTDVVAIWVEHALFYGDIRVTDDLTAAAVGLHRFRPLPPPADYAPRLAYAASAHQERFRLLDQIIDDATPVEAHYHLAFLAVAGHLQRTGLAAALLAHHRSRLRRLNLPGWTTTAPDSQRLYTRHGYTKHGQLVVPDGPELTIMRLDEAGEAWAGADADRQPSRAVRQPS</sequence>
<accession>A0A1A8Z9U0</accession>
<evidence type="ECO:0000313" key="2">
    <source>
        <dbReference type="EMBL" id="SBT40575.1"/>
    </source>
</evidence>
<reference evidence="3" key="1">
    <citation type="submission" date="2016-06" db="EMBL/GenBank/DDBJ databases">
        <authorList>
            <person name="Varghese N."/>
            <person name="Submissions Spin"/>
        </authorList>
    </citation>
    <scope>NUCLEOTIDE SEQUENCE [LARGE SCALE GENOMIC DNA]</scope>
    <source>
        <strain evidence="3">DSM 44815</strain>
    </source>
</reference>
<dbReference type="PATRIC" id="fig|261654.4.peg.1338"/>
<dbReference type="PROSITE" id="PS51186">
    <property type="entry name" value="GNAT"/>
    <property type="match status" value="1"/>
</dbReference>
<dbReference type="OrthoDB" id="7057833at2"/>
<name>A0A1A8Z9U0_9ACTN</name>
<protein>
    <recommendedName>
        <fullName evidence="1">N-acetyltransferase domain-containing protein</fullName>
    </recommendedName>
</protein>
<evidence type="ECO:0000259" key="1">
    <source>
        <dbReference type="PROSITE" id="PS51186"/>
    </source>
</evidence>
<organism evidence="2 3">
    <name type="scientific">Micromonospora auratinigra</name>
    <dbReference type="NCBI Taxonomy" id="261654"/>
    <lineage>
        <taxon>Bacteria</taxon>
        <taxon>Bacillati</taxon>
        <taxon>Actinomycetota</taxon>
        <taxon>Actinomycetes</taxon>
        <taxon>Micromonosporales</taxon>
        <taxon>Micromonosporaceae</taxon>
        <taxon>Micromonospora</taxon>
    </lineage>
</organism>